<accession>A0A914R1J6</accession>
<dbReference type="AlphaFoldDB" id="A0A914R1J6"/>
<sequence>MNGLIGHEKVEQQKADVKKIGEDNESLQTVLNGSAKVVKELQKQTGKHGPTIVDHVHSGRMIDEPFKVLKGLDAEYKVILLCSPSEMSASTMEMLKEAFVDKDRRAAEILSTKQFCYAANKLGIVKTKGVHTFSIINGASAQLIILPPKTQKQNETGRCCFGFLKKLFK</sequence>
<dbReference type="Proteomes" id="UP000887578">
    <property type="component" value="Unplaced"/>
</dbReference>
<organism evidence="1 2">
    <name type="scientific">Panagrolaimus davidi</name>
    <dbReference type="NCBI Taxonomy" id="227884"/>
    <lineage>
        <taxon>Eukaryota</taxon>
        <taxon>Metazoa</taxon>
        <taxon>Ecdysozoa</taxon>
        <taxon>Nematoda</taxon>
        <taxon>Chromadorea</taxon>
        <taxon>Rhabditida</taxon>
        <taxon>Tylenchina</taxon>
        <taxon>Panagrolaimomorpha</taxon>
        <taxon>Panagrolaimoidea</taxon>
        <taxon>Panagrolaimidae</taxon>
        <taxon>Panagrolaimus</taxon>
    </lineage>
</organism>
<evidence type="ECO:0000313" key="2">
    <source>
        <dbReference type="WBParaSite" id="PDA_v2.g8365.t1"/>
    </source>
</evidence>
<evidence type="ECO:0000313" key="1">
    <source>
        <dbReference type="Proteomes" id="UP000887578"/>
    </source>
</evidence>
<reference evidence="2" key="1">
    <citation type="submission" date="2022-11" db="UniProtKB">
        <authorList>
            <consortium name="WormBaseParasite"/>
        </authorList>
    </citation>
    <scope>IDENTIFICATION</scope>
</reference>
<keyword evidence="1" id="KW-1185">Reference proteome</keyword>
<dbReference type="WBParaSite" id="PDA_v2.g8365.t1">
    <property type="protein sequence ID" value="PDA_v2.g8365.t1"/>
    <property type="gene ID" value="PDA_v2.g8365"/>
</dbReference>
<name>A0A914R1J6_9BILA</name>
<proteinExistence type="predicted"/>
<protein>
    <submittedName>
        <fullName evidence="2">Uncharacterized protein</fullName>
    </submittedName>
</protein>